<evidence type="ECO:0000313" key="1">
    <source>
        <dbReference type="EMBL" id="RRB17523.1"/>
    </source>
</evidence>
<accession>A0A3P1CW52</accession>
<reference evidence="1 2" key="1">
    <citation type="submission" date="2018-11" db="EMBL/GenBank/DDBJ databases">
        <authorList>
            <person name="Zhou Z."/>
            <person name="Wang G."/>
        </authorList>
    </citation>
    <scope>NUCLEOTIDE SEQUENCE [LARGE SCALE GENOMIC DNA]</scope>
    <source>
        <strain evidence="1 2">KCTC42998</strain>
    </source>
</reference>
<dbReference type="RefSeq" id="WP_124904218.1">
    <property type="nucleotide sequence ID" value="NZ_RQJP01000001.1"/>
</dbReference>
<name>A0A3P1CW52_9BACT</name>
<comment type="caution">
    <text evidence="1">The sequence shown here is derived from an EMBL/GenBank/DDBJ whole genome shotgun (WGS) entry which is preliminary data.</text>
</comment>
<keyword evidence="2" id="KW-1185">Reference proteome</keyword>
<organism evidence="1 2">
    <name type="scientific">Larkinella knui</name>
    <dbReference type="NCBI Taxonomy" id="2025310"/>
    <lineage>
        <taxon>Bacteria</taxon>
        <taxon>Pseudomonadati</taxon>
        <taxon>Bacteroidota</taxon>
        <taxon>Cytophagia</taxon>
        <taxon>Cytophagales</taxon>
        <taxon>Spirosomataceae</taxon>
        <taxon>Larkinella</taxon>
    </lineage>
</organism>
<protein>
    <submittedName>
        <fullName evidence="1">Uncharacterized protein</fullName>
    </submittedName>
</protein>
<dbReference type="EMBL" id="RQJP01000001">
    <property type="protein sequence ID" value="RRB17523.1"/>
    <property type="molecule type" value="Genomic_DNA"/>
</dbReference>
<sequence>MLTSVLWSLSSCTTPTEVILPQTAFDGTFTVQESNPKDNYLLTLRKNPEKANTFTIENLANLVKNPLEGKATGKRLVIKQQAFTNYLGDQYTISGEGEMVDETLILHYTIKGYNGYAGAVFAKKQVDGK</sequence>
<gene>
    <name evidence="1" type="ORF">EHT87_04350</name>
</gene>
<dbReference type="AlphaFoldDB" id="A0A3P1CW52"/>
<dbReference type="Proteomes" id="UP000274271">
    <property type="component" value="Unassembled WGS sequence"/>
</dbReference>
<evidence type="ECO:0000313" key="2">
    <source>
        <dbReference type="Proteomes" id="UP000274271"/>
    </source>
</evidence>
<dbReference type="OrthoDB" id="951061at2"/>
<proteinExistence type="predicted"/>